<keyword evidence="1" id="KW-1133">Transmembrane helix</keyword>
<name>A0A931G2P9_9ACTN</name>
<sequence>MISLVLFALAGILIGGVIQLVKSDATKFSIGLTAVLALLATAGGFAWWPSGEA</sequence>
<reference evidence="2" key="1">
    <citation type="submission" date="2020-11" db="EMBL/GenBank/DDBJ databases">
        <title>Isolation and identification of active actinomycetes.</title>
        <authorList>
            <person name="Sun X."/>
        </authorList>
    </citation>
    <scope>NUCLEOTIDE SEQUENCE</scope>
    <source>
        <strain evidence="2">NEAU-A11</strain>
    </source>
</reference>
<keyword evidence="1" id="KW-0472">Membrane</keyword>
<dbReference type="AlphaFoldDB" id="A0A931G2P9"/>
<evidence type="ECO:0000256" key="1">
    <source>
        <dbReference type="SAM" id="Phobius"/>
    </source>
</evidence>
<protein>
    <submittedName>
        <fullName evidence="2">Uncharacterized protein</fullName>
    </submittedName>
</protein>
<dbReference type="Proteomes" id="UP000598146">
    <property type="component" value="Unassembled WGS sequence"/>
</dbReference>
<dbReference type="RefSeq" id="WP_196415295.1">
    <property type="nucleotide sequence ID" value="NZ_JADQTO010000008.1"/>
</dbReference>
<organism evidence="2 3">
    <name type="scientific">Actinoplanes aureus</name>
    <dbReference type="NCBI Taxonomy" id="2792083"/>
    <lineage>
        <taxon>Bacteria</taxon>
        <taxon>Bacillati</taxon>
        <taxon>Actinomycetota</taxon>
        <taxon>Actinomycetes</taxon>
        <taxon>Micromonosporales</taxon>
        <taxon>Micromonosporaceae</taxon>
        <taxon>Actinoplanes</taxon>
    </lineage>
</organism>
<comment type="caution">
    <text evidence="2">The sequence shown here is derived from an EMBL/GenBank/DDBJ whole genome shotgun (WGS) entry which is preliminary data.</text>
</comment>
<feature type="transmembrane region" description="Helical" evidence="1">
    <location>
        <begin position="29"/>
        <end position="48"/>
    </location>
</feature>
<dbReference type="EMBL" id="JADQTO010000008">
    <property type="protein sequence ID" value="MBG0563504.1"/>
    <property type="molecule type" value="Genomic_DNA"/>
</dbReference>
<gene>
    <name evidence="2" type="ORF">I4J89_18815</name>
</gene>
<evidence type="ECO:0000313" key="2">
    <source>
        <dbReference type="EMBL" id="MBG0563504.1"/>
    </source>
</evidence>
<keyword evidence="3" id="KW-1185">Reference proteome</keyword>
<accession>A0A931G2P9</accession>
<proteinExistence type="predicted"/>
<keyword evidence="1" id="KW-0812">Transmembrane</keyword>
<evidence type="ECO:0000313" key="3">
    <source>
        <dbReference type="Proteomes" id="UP000598146"/>
    </source>
</evidence>